<accession>A0ABR2KN02</accession>
<dbReference type="EMBL" id="JAPFFF010000004">
    <property type="protein sequence ID" value="KAK8892538.1"/>
    <property type="molecule type" value="Genomic_DNA"/>
</dbReference>
<keyword evidence="2" id="KW-1185">Reference proteome</keyword>
<protein>
    <submittedName>
        <fullName evidence="1">Uncharacterized protein</fullName>
    </submittedName>
</protein>
<organism evidence="1 2">
    <name type="scientific">Tritrichomonas musculus</name>
    <dbReference type="NCBI Taxonomy" id="1915356"/>
    <lineage>
        <taxon>Eukaryota</taxon>
        <taxon>Metamonada</taxon>
        <taxon>Parabasalia</taxon>
        <taxon>Tritrichomonadida</taxon>
        <taxon>Tritrichomonadidae</taxon>
        <taxon>Tritrichomonas</taxon>
    </lineage>
</organism>
<dbReference type="Proteomes" id="UP001470230">
    <property type="component" value="Unassembled WGS sequence"/>
</dbReference>
<proteinExistence type="predicted"/>
<comment type="caution">
    <text evidence="1">The sequence shown here is derived from an EMBL/GenBank/DDBJ whole genome shotgun (WGS) entry which is preliminary data.</text>
</comment>
<reference evidence="1 2" key="1">
    <citation type="submission" date="2024-04" db="EMBL/GenBank/DDBJ databases">
        <title>Tritrichomonas musculus Genome.</title>
        <authorList>
            <person name="Alves-Ferreira E."/>
            <person name="Grigg M."/>
            <person name="Lorenzi H."/>
            <person name="Galac M."/>
        </authorList>
    </citation>
    <scope>NUCLEOTIDE SEQUENCE [LARGE SCALE GENOMIC DNA]</scope>
    <source>
        <strain evidence="1 2">EAF2021</strain>
    </source>
</reference>
<name>A0ABR2KN02_9EUKA</name>
<sequence length="231" mass="26984">MLVVFLFMIISKEDVPDYLDSVHNKAIQMSKVKIPKKERSEKAIPGDYSFNNIDFKLKKTLISPKTKDIKGFAIEDKYLALVKRKSFNIDEEFVFIDPINQKFYQTSEIIYYDEDLNIYSTNEVTIFDVMTNFKYHTKTIKEYSPKISINWEEHSQYPILHPIEGTTSKASIGFVGTFSNDMTISFKTMSDIHIRCDFDIDGTVLSDIQLNKGLFEYIKDLPLFEKENMRT</sequence>
<evidence type="ECO:0000313" key="1">
    <source>
        <dbReference type="EMBL" id="KAK8892538.1"/>
    </source>
</evidence>
<evidence type="ECO:0000313" key="2">
    <source>
        <dbReference type="Proteomes" id="UP001470230"/>
    </source>
</evidence>
<gene>
    <name evidence="1" type="ORF">M9Y10_029771</name>
</gene>